<name>A0AAV9A094_ACOGR</name>
<organism evidence="1 2">
    <name type="scientific">Acorus gramineus</name>
    <name type="common">Dwarf sweet flag</name>
    <dbReference type="NCBI Taxonomy" id="55184"/>
    <lineage>
        <taxon>Eukaryota</taxon>
        <taxon>Viridiplantae</taxon>
        <taxon>Streptophyta</taxon>
        <taxon>Embryophyta</taxon>
        <taxon>Tracheophyta</taxon>
        <taxon>Spermatophyta</taxon>
        <taxon>Magnoliopsida</taxon>
        <taxon>Liliopsida</taxon>
        <taxon>Acoraceae</taxon>
        <taxon>Acorus</taxon>
    </lineage>
</organism>
<dbReference type="Pfam" id="PF12428">
    <property type="entry name" value="DUF3675"/>
    <property type="match status" value="1"/>
</dbReference>
<dbReference type="EMBL" id="JAUJYN010000083">
    <property type="protein sequence ID" value="KAK1256770.1"/>
    <property type="molecule type" value="Genomic_DNA"/>
</dbReference>
<evidence type="ECO:0000313" key="2">
    <source>
        <dbReference type="Proteomes" id="UP001179952"/>
    </source>
</evidence>
<proteinExistence type="predicted"/>
<comment type="caution">
    <text evidence="1">The sequence shown here is derived from an EMBL/GenBank/DDBJ whole genome shotgun (WGS) entry which is preliminary data.</text>
</comment>
<dbReference type="Proteomes" id="UP001179952">
    <property type="component" value="Unassembled WGS sequence"/>
</dbReference>
<accession>A0AAV9A094</accession>
<reference evidence="1" key="1">
    <citation type="journal article" date="2023" name="Nat. Commun.">
        <title>Diploid and tetraploid genomes of Acorus and the evolution of monocots.</title>
        <authorList>
            <person name="Ma L."/>
            <person name="Liu K.W."/>
            <person name="Li Z."/>
            <person name="Hsiao Y.Y."/>
            <person name="Qi Y."/>
            <person name="Fu T."/>
            <person name="Tang G.D."/>
            <person name="Zhang D."/>
            <person name="Sun W.H."/>
            <person name="Liu D.K."/>
            <person name="Li Y."/>
            <person name="Chen G.Z."/>
            <person name="Liu X.D."/>
            <person name="Liao X.Y."/>
            <person name="Jiang Y.T."/>
            <person name="Yu X."/>
            <person name="Hao Y."/>
            <person name="Huang J."/>
            <person name="Zhao X.W."/>
            <person name="Ke S."/>
            <person name="Chen Y.Y."/>
            <person name="Wu W.L."/>
            <person name="Hsu J.L."/>
            <person name="Lin Y.F."/>
            <person name="Huang M.D."/>
            <person name="Li C.Y."/>
            <person name="Huang L."/>
            <person name="Wang Z.W."/>
            <person name="Zhao X."/>
            <person name="Zhong W.Y."/>
            <person name="Peng D.H."/>
            <person name="Ahmad S."/>
            <person name="Lan S."/>
            <person name="Zhang J.S."/>
            <person name="Tsai W.C."/>
            <person name="Van de Peer Y."/>
            <person name="Liu Z.J."/>
        </authorList>
    </citation>
    <scope>NUCLEOTIDE SEQUENCE</scope>
    <source>
        <strain evidence="1">SCP</strain>
    </source>
</reference>
<protein>
    <submittedName>
        <fullName evidence="1">Uncharacterized protein</fullName>
    </submittedName>
</protein>
<keyword evidence="2" id="KW-1185">Reference proteome</keyword>
<dbReference type="InterPro" id="IPR022143">
    <property type="entry name" value="DUF3675"/>
</dbReference>
<sequence>MQQFKLGYTAPPQLFHFGGIPMNFRYPKLSFVRDLRNPGIIEMIATDCNLIDTTDYDDYSVPST</sequence>
<reference evidence="1" key="2">
    <citation type="submission" date="2023-06" db="EMBL/GenBank/DDBJ databases">
        <authorList>
            <person name="Ma L."/>
            <person name="Liu K.-W."/>
            <person name="Li Z."/>
            <person name="Hsiao Y.-Y."/>
            <person name="Qi Y."/>
            <person name="Fu T."/>
            <person name="Tang G."/>
            <person name="Zhang D."/>
            <person name="Sun W.-H."/>
            <person name="Liu D.-K."/>
            <person name="Li Y."/>
            <person name="Chen G.-Z."/>
            <person name="Liu X.-D."/>
            <person name="Liao X.-Y."/>
            <person name="Jiang Y.-T."/>
            <person name="Yu X."/>
            <person name="Hao Y."/>
            <person name="Huang J."/>
            <person name="Zhao X.-W."/>
            <person name="Ke S."/>
            <person name="Chen Y.-Y."/>
            <person name="Wu W.-L."/>
            <person name="Hsu J.-L."/>
            <person name="Lin Y.-F."/>
            <person name="Huang M.-D."/>
            <person name="Li C.-Y."/>
            <person name="Huang L."/>
            <person name="Wang Z.-W."/>
            <person name="Zhao X."/>
            <person name="Zhong W.-Y."/>
            <person name="Peng D.-H."/>
            <person name="Ahmad S."/>
            <person name="Lan S."/>
            <person name="Zhang J.-S."/>
            <person name="Tsai W.-C."/>
            <person name="Van De Peer Y."/>
            <person name="Liu Z.-J."/>
        </authorList>
    </citation>
    <scope>NUCLEOTIDE SEQUENCE</scope>
    <source>
        <strain evidence="1">SCP</strain>
        <tissue evidence="1">Leaves</tissue>
    </source>
</reference>
<dbReference type="AlphaFoldDB" id="A0AAV9A094"/>
<gene>
    <name evidence="1" type="ORF">QJS04_geneDACA023970</name>
</gene>
<evidence type="ECO:0000313" key="1">
    <source>
        <dbReference type="EMBL" id="KAK1256770.1"/>
    </source>
</evidence>